<reference evidence="1 2" key="1">
    <citation type="journal article" date="2016" name="Nat. Commun.">
        <title>Thousands of microbial genomes shed light on interconnected biogeochemical processes in an aquifer system.</title>
        <authorList>
            <person name="Anantharaman K."/>
            <person name="Brown C.T."/>
            <person name="Hug L.A."/>
            <person name="Sharon I."/>
            <person name="Castelle C.J."/>
            <person name="Probst A.J."/>
            <person name="Thomas B.C."/>
            <person name="Singh A."/>
            <person name="Wilkins M.J."/>
            <person name="Karaoz U."/>
            <person name="Brodie E.L."/>
            <person name="Williams K.H."/>
            <person name="Hubbard S.S."/>
            <person name="Banfield J.F."/>
        </authorList>
    </citation>
    <scope>NUCLEOTIDE SEQUENCE [LARGE SCALE GENOMIC DNA]</scope>
</reference>
<dbReference type="AlphaFoldDB" id="A0A1F5ZTU2"/>
<name>A0A1F5ZTU2_9BACT</name>
<dbReference type="STRING" id="1798382.A3D77_07830"/>
<sequence>MILTLIGMSQVGKSYYSKMLEEQKGFYRFDCDAIIAGRIDIDSKLPINPNVSPTRRLAVWMGVPGDPGYEEKRDEYLKLEEGVMRDILIYLNGLSPEEKRSHNFVIDTTGSVVHLSDEIKESLKDVSDEVAYLVSSKVNEDHLLRNFLKEPKPIVFPDGMYQDDPERGKRRNRVIAYQRLLDYRSKFYKELQTISIFPEDRKGITNADQFLETMWKSKVETLYPTNPEHTSFLLPFIGVEKER</sequence>
<dbReference type="EMBL" id="MFJL01000017">
    <property type="protein sequence ID" value="OGG15754.1"/>
    <property type="molecule type" value="Genomic_DNA"/>
</dbReference>
<dbReference type="SUPFAM" id="SSF52540">
    <property type="entry name" value="P-loop containing nucleoside triphosphate hydrolases"/>
    <property type="match status" value="1"/>
</dbReference>
<accession>A0A1F5ZTU2</accession>
<proteinExistence type="predicted"/>
<evidence type="ECO:0000313" key="1">
    <source>
        <dbReference type="EMBL" id="OGG15754.1"/>
    </source>
</evidence>
<evidence type="ECO:0000313" key="2">
    <source>
        <dbReference type="Proteomes" id="UP000176923"/>
    </source>
</evidence>
<organism evidence="1 2">
    <name type="scientific">Candidatus Gottesmanbacteria bacterium RIFCSPHIGHO2_02_FULL_39_11</name>
    <dbReference type="NCBI Taxonomy" id="1798382"/>
    <lineage>
        <taxon>Bacteria</taxon>
        <taxon>Candidatus Gottesmaniibacteriota</taxon>
    </lineage>
</organism>
<dbReference type="InterPro" id="IPR027417">
    <property type="entry name" value="P-loop_NTPase"/>
</dbReference>
<gene>
    <name evidence="1" type="ORF">A3D77_07830</name>
</gene>
<dbReference type="Gene3D" id="3.40.50.300">
    <property type="entry name" value="P-loop containing nucleotide triphosphate hydrolases"/>
    <property type="match status" value="1"/>
</dbReference>
<protein>
    <submittedName>
        <fullName evidence="1">Uncharacterized protein</fullName>
    </submittedName>
</protein>
<comment type="caution">
    <text evidence="1">The sequence shown here is derived from an EMBL/GenBank/DDBJ whole genome shotgun (WGS) entry which is preliminary data.</text>
</comment>
<dbReference type="Proteomes" id="UP000176923">
    <property type="component" value="Unassembled WGS sequence"/>
</dbReference>